<dbReference type="PANTHER" id="PTHR14269:SF62">
    <property type="entry name" value="CDP-DIACYLGLYCEROL--GLYCEROL-3-PHOSPHATE 3-PHOSPHATIDYLTRANSFERASE 1, CHLOROPLASTIC"/>
    <property type="match status" value="1"/>
</dbReference>
<dbReference type="Gene3D" id="1.20.120.1760">
    <property type="match status" value="1"/>
</dbReference>
<comment type="caution">
    <text evidence="16">The sequence shown here is derived from an EMBL/GenBank/DDBJ whole genome shotgun (WGS) entry which is preliminary data.</text>
</comment>
<dbReference type="RefSeq" id="WP_147027487.1">
    <property type="nucleotide sequence ID" value="NZ_BJZU01000084.1"/>
</dbReference>
<evidence type="ECO:0000313" key="16">
    <source>
        <dbReference type="EMBL" id="GEP05949.1"/>
    </source>
</evidence>
<keyword evidence="10" id="KW-0443">Lipid metabolism</keyword>
<evidence type="ECO:0000256" key="12">
    <source>
        <dbReference type="ARBA" id="ARBA00023209"/>
    </source>
</evidence>
<dbReference type="Proteomes" id="UP001156856">
    <property type="component" value="Unassembled WGS sequence"/>
</dbReference>
<keyword evidence="13" id="KW-1208">Phospholipid metabolism</keyword>
<evidence type="ECO:0000256" key="14">
    <source>
        <dbReference type="ARBA" id="ARBA00048586"/>
    </source>
</evidence>
<keyword evidence="8 15" id="KW-0812">Transmembrane</keyword>
<evidence type="ECO:0000256" key="1">
    <source>
        <dbReference type="ARBA" id="ARBA00004141"/>
    </source>
</evidence>
<sequence>MTLPNLITFGRLVLVPVILVLIGQGAWGAALAVFLVAGASDALDGFLAKRFGLQSELGAILDPLADKALLVSVFVALTAAGALPAWLLAVVIGRDLAVLGAIGLARLGGRRLAIRPLRIGKLGTAAQIGLATLVLAGRAGDWPVEGPVLVACWLVAGTSLLSLVAYAQVWREGAAAGGRP</sequence>
<evidence type="ECO:0000256" key="5">
    <source>
        <dbReference type="ARBA" id="ARBA00013170"/>
    </source>
</evidence>
<feature type="transmembrane region" description="Helical" evidence="15">
    <location>
        <begin position="148"/>
        <end position="169"/>
    </location>
</feature>
<dbReference type="InterPro" id="IPR050324">
    <property type="entry name" value="CDP-alcohol_PTase-I"/>
</dbReference>
<keyword evidence="16" id="KW-0808">Transferase</keyword>
<feature type="transmembrane region" description="Helical" evidence="15">
    <location>
        <begin position="57"/>
        <end position="79"/>
    </location>
</feature>
<keyword evidence="9 15" id="KW-1133">Transmembrane helix</keyword>
<dbReference type="InterPro" id="IPR000462">
    <property type="entry name" value="CDP-OH_P_trans"/>
</dbReference>
<evidence type="ECO:0000256" key="15">
    <source>
        <dbReference type="SAM" id="Phobius"/>
    </source>
</evidence>
<comment type="pathway">
    <text evidence="3">Lipid metabolism.</text>
</comment>
<dbReference type="GO" id="GO:0008444">
    <property type="term" value="F:CDP-diacylglycerol-glycerol-3-phosphate 3-phosphatidyltransferase activity"/>
    <property type="evidence" value="ECO:0007669"/>
    <property type="project" value="UniProtKB-EC"/>
</dbReference>
<dbReference type="OrthoDB" id="9796672at2"/>
<dbReference type="GO" id="GO:0046474">
    <property type="term" value="P:glycerophospholipid biosynthetic process"/>
    <property type="evidence" value="ECO:0007669"/>
    <property type="project" value="TreeGrafter"/>
</dbReference>
<dbReference type="GO" id="GO:0016020">
    <property type="term" value="C:membrane"/>
    <property type="evidence" value="ECO:0007669"/>
    <property type="project" value="UniProtKB-SubCell"/>
</dbReference>
<dbReference type="PIRSF" id="PIRSF000847">
    <property type="entry name" value="Phos_ph_gly_syn"/>
    <property type="match status" value="1"/>
</dbReference>
<evidence type="ECO:0000256" key="2">
    <source>
        <dbReference type="ARBA" id="ARBA00005042"/>
    </source>
</evidence>
<protein>
    <recommendedName>
        <fullName evidence="6">CDP-diacylglycerol--glycerol-3-phosphate 3-phosphatidyltransferase</fullName>
        <ecNumber evidence="5">2.7.8.5</ecNumber>
    </recommendedName>
</protein>
<reference evidence="16 18" key="3">
    <citation type="submission" date="2019-07" db="EMBL/GenBank/DDBJ databases">
        <title>Whole genome shotgun sequence of Methylobacterium oxalidis NBRC 107715.</title>
        <authorList>
            <person name="Hosoyama A."/>
            <person name="Uohara A."/>
            <person name="Ohji S."/>
            <person name="Ichikawa N."/>
        </authorList>
    </citation>
    <scope>NUCLEOTIDE SEQUENCE [LARGE SCALE GENOMIC DNA]</scope>
    <source>
        <strain evidence="16 18">NBRC 107715</strain>
    </source>
</reference>
<organism evidence="16 18">
    <name type="scientific">Methylobacterium oxalidis</name>
    <dbReference type="NCBI Taxonomy" id="944322"/>
    <lineage>
        <taxon>Bacteria</taxon>
        <taxon>Pseudomonadati</taxon>
        <taxon>Pseudomonadota</taxon>
        <taxon>Alphaproteobacteria</taxon>
        <taxon>Hyphomicrobiales</taxon>
        <taxon>Methylobacteriaceae</taxon>
        <taxon>Methylobacterium</taxon>
    </lineage>
</organism>
<proteinExistence type="inferred from homology"/>
<dbReference type="InterPro" id="IPR043130">
    <property type="entry name" value="CDP-OH_PTrfase_TM_dom"/>
</dbReference>
<dbReference type="EMBL" id="BJZU01000084">
    <property type="protein sequence ID" value="GEP05949.1"/>
    <property type="molecule type" value="Genomic_DNA"/>
</dbReference>
<evidence type="ECO:0000256" key="3">
    <source>
        <dbReference type="ARBA" id="ARBA00005189"/>
    </source>
</evidence>
<comment type="similarity">
    <text evidence="4">Belongs to the CDP-alcohol phosphatidyltransferase class-I family.</text>
</comment>
<evidence type="ECO:0000313" key="17">
    <source>
        <dbReference type="EMBL" id="GLS66942.1"/>
    </source>
</evidence>
<evidence type="ECO:0000256" key="10">
    <source>
        <dbReference type="ARBA" id="ARBA00023098"/>
    </source>
</evidence>
<evidence type="ECO:0000256" key="6">
    <source>
        <dbReference type="ARBA" id="ARBA00014944"/>
    </source>
</evidence>
<dbReference type="Proteomes" id="UP000321960">
    <property type="component" value="Unassembled WGS sequence"/>
</dbReference>
<gene>
    <name evidence="17" type="ORF">GCM10007888_53250</name>
    <name evidence="16" type="ORF">MOX02_39870</name>
</gene>
<evidence type="ECO:0000256" key="9">
    <source>
        <dbReference type="ARBA" id="ARBA00022989"/>
    </source>
</evidence>
<keyword evidence="7" id="KW-0444">Lipid biosynthesis</keyword>
<evidence type="ECO:0000313" key="18">
    <source>
        <dbReference type="Proteomes" id="UP000321960"/>
    </source>
</evidence>
<evidence type="ECO:0000256" key="11">
    <source>
        <dbReference type="ARBA" id="ARBA00023136"/>
    </source>
</evidence>
<reference evidence="17" key="4">
    <citation type="submission" date="2023-01" db="EMBL/GenBank/DDBJ databases">
        <title>Draft genome sequence of Methylobacterium oxalidis strain NBRC 107715.</title>
        <authorList>
            <person name="Sun Q."/>
            <person name="Mori K."/>
        </authorList>
    </citation>
    <scope>NUCLEOTIDE SEQUENCE</scope>
    <source>
        <strain evidence="17">NBRC 107715</strain>
    </source>
</reference>
<name>A0A512J7U7_9HYPH</name>
<dbReference type="AlphaFoldDB" id="A0A512J7U7"/>
<dbReference type="EMBL" id="BSPK01000109">
    <property type="protein sequence ID" value="GLS66942.1"/>
    <property type="molecule type" value="Genomic_DNA"/>
</dbReference>
<dbReference type="PANTHER" id="PTHR14269">
    <property type="entry name" value="CDP-DIACYLGLYCEROL--GLYCEROL-3-PHOSPHATE 3-PHOSPHATIDYLTRANSFERASE-RELATED"/>
    <property type="match status" value="1"/>
</dbReference>
<dbReference type="InterPro" id="IPR004570">
    <property type="entry name" value="Phosphatidylglycerol_P_synth"/>
</dbReference>
<accession>A0A512J7U7</accession>
<comment type="pathway">
    <text evidence="2">Phospholipid metabolism; phosphatidylglycerol biosynthesis; phosphatidylglycerol from CDP-diacylglycerol: step 1/2.</text>
</comment>
<reference evidence="17" key="1">
    <citation type="journal article" date="2014" name="Int. J. Syst. Evol. Microbiol.">
        <title>Complete genome of a new Firmicutes species belonging to the dominant human colonic microbiota ('Ruminococcus bicirculans') reveals two chromosomes and a selective capacity to utilize plant glucans.</title>
        <authorList>
            <consortium name="NISC Comparative Sequencing Program"/>
            <person name="Wegmann U."/>
            <person name="Louis P."/>
            <person name="Goesmann A."/>
            <person name="Henrissat B."/>
            <person name="Duncan S.H."/>
            <person name="Flint H.J."/>
        </authorList>
    </citation>
    <scope>NUCLEOTIDE SEQUENCE</scope>
    <source>
        <strain evidence="17">NBRC 107715</strain>
    </source>
</reference>
<evidence type="ECO:0000313" key="19">
    <source>
        <dbReference type="Proteomes" id="UP001156856"/>
    </source>
</evidence>
<keyword evidence="12" id="KW-0594">Phospholipid biosynthesis</keyword>
<evidence type="ECO:0000256" key="8">
    <source>
        <dbReference type="ARBA" id="ARBA00022692"/>
    </source>
</evidence>
<comment type="subcellular location">
    <subcellularLocation>
        <location evidence="1">Membrane</location>
        <topology evidence="1">Multi-pass membrane protein</topology>
    </subcellularLocation>
</comment>
<keyword evidence="19" id="KW-1185">Reference proteome</keyword>
<reference evidence="19" key="2">
    <citation type="journal article" date="2019" name="Int. J. Syst. Evol. Microbiol.">
        <title>The Global Catalogue of Microorganisms (GCM) 10K type strain sequencing project: providing services to taxonomists for standard genome sequencing and annotation.</title>
        <authorList>
            <consortium name="The Broad Institute Genomics Platform"/>
            <consortium name="The Broad Institute Genome Sequencing Center for Infectious Disease"/>
            <person name="Wu L."/>
            <person name="Ma J."/>
        </authorList>
    </citation>
    <scope>NUCLEOTIDE SEQUENCE [LARGE SCALE GENOMIC DNA]</scope>
    <source>
        <strain evidence="19">NBRC 107715</strain>
    </source>
</reference>
<feature type="transmembrane region" description="Helical" evidence="15">
    <location>
        <begin position="12"/>
        <end position="36"/>
    </location>
</feature>
<evidence type="ECO:0000256" key="13">
    <source>
        <dbReference type="ARBA" id="ARBA00023264"/>
    </source>
</evidence>
<dbReference type="EC" id="2.7.8.5" evidence="5"/>
<keyword evidence="11 15" id="KW-0472">Membrane</keyword>
<evidence type="ECO:0000256" key="4">
    <source>
        <dbReference type="ARBA" id="ARBA00010441"/>
    </source>
</evidence>
<dbReference type="Pfam" id="PF01066">
    <property type="entry name" value="CDP-OH_P_transf"/>
    <property type="match status" value="1"/>
</dbReference>
<comment type="catalytic activity">
    <reaction evidence="14">
        <text>a CDP-1,2-diacyl-sn-glycerol + sn-glycerol 3-phosphate = a 1,2-diacyl-sn-glycero-3-phospho-(1'-sn-glycero-3'-phosphate) + CMP + H(+)</text>
        <dbReference type="Rhea" id="RHEA:12593"/>
        <dbReference type="ChEBI" id="CHEBI:15378"/>
        <dbReference type="ChEBI" id="CHEBI:57597"/>
        <dbReference type="ChEBI" id="CHEBI:58332"/>
        <dbReference type="ChEBI" id="CHEBI:60110"/>
        <dbReference type="ChEBI" id="CHEBI:60377"/>
        <dbReference type="EC" id="2.7.8.5"/>
    </reaction>
</comment>
<evidence type="ECO:0000256" key="7">
    <source>
        <dbReference type="ARBA" id="ARBA00022516"/>
    </source>
</evidence>